<keyword evidence="9" id="KW-0406">Ion transport</keyword>
<accession>A0ABP7REW1</accession>
<organism evidence="20 21">
    <name type="scientific">Sphingomonas humi</name>
    <dbReference type="NCBI Taxonomy" id="335630"/>
    <lineage>
        <taxon>Bacteria</taxon>
        <taxon>Pseudomonadati</taxon>
        <taxon>Pseudomonadota</taxon>
        <taxon>Alphaproteobacteria</taxon>
        <taxon>Sphingomonadales</taxon>
        <taxon>Sphingomonadaceae</taxon>
        <taxon>Sphingomonas</taxon>
    </lineage>
</organism>
<keyword evidence="21" id="KW-1185">Reference proteome</keyword>
<evidence type="ECO:0000256" key="9">
    <source>
        <dbReference type="ARBA" id="ARBA00023065"/>
    </source>
</evidence>
<evidence type="ECO:0000256" key="17">
    <source>
        <dbReference type="SAM" id="SignalP"/>
    </source>
</evidence>
<dbReference type="InterPro" id="IPR000531">
    <property type="entry name" value="Beta-barrel_TonB"/>
</dbReference>
<keyword evidence="7 17" id="KW-0732">Signal</keyword>
<feature type="domain" description="TonB-dependent receptor plug" evidence="19">
    <location>
        <begin position="67"/>
        <end position="163"/>
    </location>
</feature>
<evidence type="ECO:0000256" key="2">
    <source>
        <dbReference type="ARBA" id="ARBA00009810"/>
    </source>
</evidence>
<dbReference type="Pfam" id="PF00593">
    <property type="entry name" value="TonB_dep_Rec_b-barrel"/>
    <property type="match status" value="1"/>
</dbReference>
<name>A0ABP7REW1_9SPHN</name>
<gene>
    <name evidence="20" type="ORF">GCM10022211_01840</name>
</gene>
<keyword evidence="8" id="KW-0408">Iron</keyword>
<sequence length="716" mass="77561">MRSLARALAGATLVIVPGTATLAAPAEIAVGDAAAGQDAAQVVVVTGSREEYGVKTTITGTKTNTAVRNIPQAMSIVSEAQIEDQSLRSVGDLLMFVPGATPGTGEANRDQLTLRGNNTTADFFVDGLRDDAQYFRDFYNLDRVEVLKGPNAMIFGRGGGGGVINRVTKRAGLTNDRQFIISHDSEGGTRLTADDNMRLAGALGLRLNGVWEHGDSFRDFTKIKRYGINPTLGWQPGADTRVDLSYEYFHDRRTTDRGIPSRAGRPLEGFDSAFFGDPANSTSNADVQIATAAFEHKFSDTLLLRHRTQFADYDKFYENVYPSAAVSAAGTVAIGAYSSRNDRQNLISQTDVVWDGNLAGFDQTWLFGFELGRQQSRNQRLSGRFLNGAGVVTPSLGTVTLANPTVARRIDFFRAASDVDNDTRATIGAAYAQTQLKPTDWLELVAGLRFDRFHLKVDDERPEVATFARTDNLVSPRFGLVLKPTKTLSIYTGYSRSFLPQSGDQYGGLTQTTAALKPERFDNIEAGAKWELLDGLLATAAIYQLDRKNTQAPNPVLGQPNLLTGATRTRGLELGVERSVASRLQVSAGYAWQDSEIRRSTTAAPAGRAVPLVPRHSFSLWTKYQATRDFAAGLGLLARSKSFASLGGAGAVSTATVLPGYSRLDGALYYKLLPGIEAQLNVENLTNRDYFPTAHNDNNIAPGAPRTARLSLKADF</sequence>
<evidence type="ECO:0000313" key="20">
    <source>
        <dbReference type="EMBL" id="GAA3996504.1"/>
    </source>
</evidence>
<evidence type="ECO:0000256" key="4">
    <source>
        <dbReference type="ARBA" id="ARBA00022452"/>
    </source>
</evidence>
<dbReference type="InterPro" id="IPR039426">
    <property type="entry name" value="TonB-dep_rcpt-like"/>
</dbReference>
<keyword evidence="12 20" id="KW-0675">Receptor</keyword>
<keyword evidence="11 14" id="KW-0472">Membrane</keyword>
<dbReference type="Proteomes" id="UP001501310">
    <property type="component" value="Unassembled WGS sequence"/>
</dbReference>
<protein>
    <submittedName>
        <fullName evidence="20">TonB-dependent siderophore receptor</fullName>
    </submittedName>
</protein>
<dbReference type="Gene3D" id="2.170.130.10">
    <property type="entry name" value="TonB-dependent receptor, plug domain"/>
    <property type="match status" value="1"/>
</dbReference>
<proteinExistence type="inferred from homology"/>
<dbReference type="PANTHER" id="PTHR32552:SF68">
    <property type="entry name" value="FERRICHROME OUTER MEMBRANE TRANSPORTER_PHAGE RECEPTOR"/>
    <property type="match status" value="1"/>
</dbReference>
<evidence type="ECO:0000256" key="11">
    <source>
        <dbReference type="ARBA" id="ARBA00023136"/>
    </source>
</evidence>
<dbReference type="NCBIfam" id="TIGR01783">
    <property type="entry name" value="TonB-siderophor"/>
    <property type="match status" value="1"/>
</dbReference>
<feature type="chain" id="PRO_5047476768" evidence="17">
    <location>
        <begin position="23"/>
        <end position="716"/>
    </location>
</feature>
<evidence type="ECO:0000256" key="12">
    <source>
        <dbReference type="ARBA" id="ARBA00023170"/>
    </source>
</evidence>
<dbReference type="PANTHER" id="PTHR32552">
    <property type="entry name" value="FERRICHROME IRON RECEPTOR-RELATED"/>
    <property type="match status" value="1"/>
</dbReference>
<evidence type="ECO:0000259" key="18">
    <source>
        <dbReference type="Pfam" id="PF00593"/>
    </source>
</evidence>
<feature type="domain" description="TonB-dependent receptor-like beta-barrel" evidence="18">
    <location>
        <begin position="233"/>
        <end position="685"/>
    </location>
</feature>
<dbReference type="Gene3D" id="2.40.170.20">
    <property type="entry name" value="TonB-dependent receptor, beta-barrel domain"/>
    <property type="match status" value="1"/>
</dbReference>
<evidence type="ECO:0000256" key="16">
    <source>
        <dbReference type="RuleBase" id="RU003357"/>
    </source>
</evidence>
<evidence type="ECO:0000256" key="6">
    <source>
        <dbReference type="ARBA" id="ARBA00022692"/>
    </source>
</evidence>
<dbReference type="SUPFAM" id="SSF56935">
    <property type="entry name" value="Porins"/>
    <property type="match status" value="1"/>
</dbReference>
<dbReference type="Pfam" id="PF07715">
    <property type="entry name" value="Plug"/>
    <property type="match status" value="1"/>
</dbReference>
<keyword evidence="13 14" id="KW-0998">Cell outer membrane</keyword>
<evidence type="ECO:0000313" key="21">
    <source>
        <dbReference type="Proteomes" id="UP001501310"/>
    </source>
</evidence>
<dbReference type="RefSeq" id="WP_344708281.1">
    <property type="nucleotide sequence ID" value="NZ_BAAAZD010000001.1"/>
</dbReference>
<evidence type="ECO:0000259" key="19">
    <source>
        <dbReference type="Pfam" id="PF07715"/>
    </source>
</evidence>
<evidence type="ECO:0000256" key="3">
    <source>
        <dbReference type="ARBA" id="ARBA00022448"/>
    </source>
</evidence>
<dbReference type="InterPro" id="IPR037066">
    <property type="entry name" value="Plug_dom_sf"/>
</dbReference>
<keyword evidence="3 14" id="KW-0813">Transport</keyword>
<dbReference type="InterPro" id="IPR012910">
    <property type="entry name" value="Plug_dom"/>
</dbReference>
<evidence type="ECO:0000256" key="5">
    <source>
        <dbReference type="ARBA" id="ARBA00022496"/>
    </source>
</evidence>
<keyword evidence="4 14" id="KW-1134">Transmembrane beta strand</keyword>
<evidence type="ECO:0000256" key="7">
    <source>
        <dbReference type="ARBA" id="ARBA00022729"/>
    </source>
</evidence>
<evidence type="ECO:0000256" key="1">
    <source>
        <dbReference type="ARBA" id="ARBA00004571"/>
    </source>
</evidence>
<reference evidence="21" key="1">
    <citation type="journal article" date="2019" name="Int. J. Syst. Evol. Microbiol.">
        <title>The Global Catalogue of Microorganisms (GCM) 10K type strain sequencing project: providing services to taxonomists for standard genome sequencing and annotation.</title>
        <authorList>
            <consortium name="The Broad Institute Genomics Platform"/>
            <consortium name="The Broad Institute Genome Sequencing Center for Infectious Disease"/>
            <person name="Wu L."/>
            <person name="Ma J."/>
        </authorList>
    </citation>
    <scope>NUCLEOTIDE SEQUENCE [LARGE SCALE GENOMIC DNA]</scope>
    <source>
        <strain evidence="21">JCM 16603</strain>
    </source>
</reference>
<feature type="short sequence motif" description="TonB C-terminal box" evidence="15">
    <location>
        <begin position="699"/>
        <end position="716"/>
    </location>
</feature>
<keyword evidence="5" id="KW-0410">Iron transport</keyword>
<evidence type="ECO:0000256" key="15">
    <source>
        <dbReference type="PROSITE-ProRule" id="PRU10144"/>
    </source>
</evidence>
<dbReference type="InterPro" id="IPR036942">
    <property type="entry name" value="Beta-barrel_TonB_sf"/>
</dbReference>
<evidence type="ECO:0000256" key="10">
    <source>
        <dbReference type="ARBA" id="ARBA00023077"/>
    </source>
</evidence>
<dbReference type="PROSITE" id="PS01156">
    <property type="entry name" value="TONB_DEPENDENT_REC_2"/>
    <property type="match status" value="1"/>
</dbReference>
<keyword evidence="6 14" id="KW-0812">Transmembrane</keyword>
<dbReference type="InterPro" id="IPR010917">
    <property type="entry name" value="TonB_rcpt_CS"/>
</dbReference>
<dbReference type="EMBL" id="BAAAZD010000001">
    <property type="protein sequence ID" value="GAA3996504.1"/>
    <property type="molecule type" value="Genomic_DNA"/>
</dbReference>
<evidence type="ECO:0000256" key="8">
    <source>
        <dbReference type="ARBA" id="ARBA00023004"/>
    </source>
</evidence>
<comment type="similarity">
    <text evidence="2 14 16">Belongs to the TonB-dependent receptor family.</text>
</comment>
<evidence type="ECO:0000256" key="14">
    <source>
        <dbReference type="PROSITE-ProRule" id="PRU01360"/>
    </source>
</evidence>
<feature type="signal peptide" evidence="17">
    <location>
        <begin position="1"/>
        <end position="22"/>
    </location>
</feature>
<keyword evidence="10 16" id="KW-0798">TonB box</keyword>
<evidence type="ECO:0000256" key="13">
    <source>
        <dbReference type="ARBA" id="ARBA00023237"/>
    </source>
</evidence>
<comment type="caution">
    <text evidence="20">The sequence shown here is derived from an EMBL/GenBank/DDBJ whole genome shotgun (WGS) entry which is preliminary data.</text>
</comment>
<dbReference type="CDD" id="cd01347">
    <property type="entry name" value="ligand_gated_channel"/>
    <property type="match status" value="1"/>
</dbReference>
<comment type="subcellular location">
    <subcellularLocation>
        <location evidence="1 14">Cell outer membrane</location>
        <topology evidence="1 14">Multi-pass membrane protein</topology>
    </subcellularLocation>
</comment>
<dbReference type="PROSITE" id="PS52016">
    <property type="entry name" value="TONB_DEPENDENT_REC_3"/>
    <property type="match status" value="1"/>
</dbReference>
<dbReference type="InterPro" id="IPR010105">
    <property type="entry name" value="TonB_sidphr_rcpt"/>
</dbReference>